<feature type="compositionally biased region" description="Basic and acidic residues" evidence="2">
    <location>
        <begin position="87"/>
        <end position="104"/>
    </location>
</feature>
<keyword evidence="4" id="KW-1185">Reference proteome</keyword>
<dbReference type="Ensembl" id="ENSMSIT00000003724.1">
    <property type="protein sequence ID" value="ENSMSIP00000002935.1"/>
    <property type="gene ID" value="ENSMSIG00000002630.1"/>
</dbReference>
<evidence type="ECO:0000256" key="1">
    <source>
        <dbReference type="ARBA" id="ARBA00008666"/>
    </source>
</evidence>
<accession>A0A8C6GAY4</accession>
<reference evidence="3" key="1">
    <citation type="submission" date="2025-08" db="UniProtKB">
        <authorList>
            <consortium name="Ensembl"/>
        </authorList>
    </citation>
    <scope>IDENTIFICATION</scope>
</reference>
<protein>
    <submittedName>
        <fullName evidence="3">Family with sequence similarity 227, member A</fullName>
    </submittedName>
</protein>
<name>A0A8C6GAY4_MUSSI</name>
<feature type="region of interest" description="Disordered" evidence="2">
    <location>
        <begin position="87"/>
        <end position="109"/>
    </location>
</feature>
<feature type="compositionally biased region" description="Polar residues" evidence="2">
    <location>
        <begin position="576"/>
        <end position="590"/>
    </location>
</feature>
<dbReference type="InterPro" id="IPR029417">
    <property type="entry name" value="FAM227"/>
</dbReference>
<evidence type="ECO:0000256" key="2">
    <source>
        <dbReference type="SAM" id="MobiDB-lite"/>
    </source>
</evidence>
<feature type="compositionally biased region" description="Low complexity" evidence="2">
    <location>
        <begin position="599"/>
        <end position="609"/>
    </location>
</feature>
<feature type="region of interest" description="Disordered" evidence="2">
    <location>
        <begin position="523"/>
        <end position="625"/>
    </location>
</feature>
<dbReference type="GeneTree" id="ENSGT00940000162433"/>
<dbReference type="AlphaFoldDB" id="A0A8C6GAY4"/>
<reference evidence="3" key="2">
    <citation type="submission" date="2025-09" db="UniProtKB">
        <authorList>
            <consortium name="Ensembl"/>
        </authorList>
    </citation>
    <scope>IDENTIFICATION</scope>
</reference>
<dbReference type="PANTHER" id="PTHR33560:SF1">
    <property type="entry name" value="PROTEIN FAM227A"/>
    <property type="match status" value="1"/>
</dbReference>
<organism evidence="3 4">
    <name type="scientific">Mus spicilegus</name>
    <name type="common">Mound-building mouse</name>
    <dbReference type="NCBI Taxonomy" id="10103"/>
    <lineage>
        <taxon>Eukaryota</taxon>
        <taxon>Metazoa</taxon>
        <taxon>Chordata</taxon>
        <taxon>Craniata</taxon>
        <taxon>Vertebrata</taxon>
        <taxon>Euteleostomi</taxon>
        <taxon>Mammalia</taxon>
        <taxon>Eutheria</taxon>
        <taxon>Euarchontoglires</taxon>
        <taxon>Glires</taxon>
        <taxon>Rodentia</taxon>
        <taxon>Myomorpha</taxon>
        <taxon>Muroidea</taxon>
        <taxon>Muridae</taxon>
        <taxon>Murinae</taxon>
        <taxon>Mus</taxon>
        <taxon>Mus</taxon>
    </lineage>
</organism>
<comment type="similarity">
    <text evidence="1">Belongs to the FAM227 family.</text>
</comment>
<evidence type="ECO:0000313" key="4">
    <source>
        <dbReference type="Proteomes" id="UP000694415"/>
    </source>
</evidence>
<sequence length="625" mass="72649">MDIINVNALPIIPLDERLVVSANARTVLEDALRKQMQENPPICLSACIIGSMSQVNQRIMEVELGSSLMISTSAIEDYELEKKFLREKTHSSPGDKVKKQKEEPPISCQGSELRNARVLPTKRKTADKNLLAELHEHPPFDEMKPNKLPNGVDFCDMVGNVIRSEKNPLSGKSYCSDRELEKFLCSPFLAAMWLDSFWWLFHERYQPDKEIQKKLFDRIAQNYASLLFNMCRSHYEEALLKRLSSLLSKAMYTSFCCCFPQSWFNTHEFKSEICNTMNLWVSGTYPCLQSYNNWDYSELDPERFRQEELMLQSSRLLKAREFTLFTCKKSSIQQIEQKHMKFHNLVGLLKASHSKVMKEKELSNKTTEESYRCRGMKDQNIPTLFSRKATKQVKQISHVRACMDTFVKTSHPACKSPELTSNQFNLYGRSPLMTYFFLNYSQLQLTGQDLLVSRREKTEIIPDSAMTYADIIQLVTKNMEIRKKKLRQLDQMHENEWNCFNNYLTELQENFERELEIINKKEREKRKDKNRVVSSTTLFESSGKKSKGNKQRETAFLSRKKKKEVEERPKGFYSPFSFQNSMDVDNNSLGLKSPYRIKSPSSEGGSSISTVKQDMLFQLSPSSME</sequence>
<evidence type="ECO:0000313" key="3">
    <source>
        <dbReference type="Ensembl" id="ENSMSIP00000002935.1"/>
    </source>
</evidence>
<dbReference type="Proteomes" id="UP000694415">
    <property type="component" value="Unplaced"/>
</dbReference>
<dbReference type="Pfam" id="PF14922">
    <property type="entry name" value="FWWh"/>
    <property type="match status" value="1"/>
</dbReference>
<proteinExistence type="inferred from homology"/>
<dbReference type="PANTHER" id="PTHR33560">
    <property type="entry name" value="PROTEIN FAM227B"/>
    <property type="match status" value="1"/>
</dbReference>